<keyword evidence="3" id="KW-1003">Cell membrane</keyword>
<dbReference type="PANTHER" id="PTHR33567:SF3">
    <property type="entry name" value="CHROMATE ION TRANSPORTER (EUROFUNG)"/>
    <property type="match status" value="1"/>
</dbReference>
<dbReference type="InterPro" id="IPR003370">
    <property type="entry name" value="Chromate_transpt"/>
</dbReference>
<gene>
    <name evidence="7" type="ORF">BCY89_23690</name>
</gene>
<dbReference type="GO" id="GO:0005886">
    <property type="term" value="C:plasma membrane"/>
    <property type="evidence" value="ECO:0007669"/>
    <property type="project" value="UniProtKB-SubCell"/>
</dbReference>
<dbReference type="EMBL" id="MCAQ01000003">
    <property type="protein sequence ID" value="RKF40283.1"/>
    <property type="molecule type" value="Genomic_DNA"/>
</dbReference>
<keyword evidence="8" id="KW-1185">Reference proteome</keyword>
<evidence type="ECO:0000256" key="6">
    <source>
        <dbReference type="ARBA" id="ARBA00023136"/>
    </source>
</evidence>
<comment type="similarity">
    <text evidence="2">Belongs to the chromate ion transporter (CHR) (TC 2.A.51) family.</text>
</comment>
<evidence type="ECO:0000256" key="5">
    <source>
        <dbReference type="ARBA" id="ARBA00022989"/>
    </source>
</evidence>
<dbReference type="PANTHER" id="PTHR33567">
    <property type="entry name" value="CHROMATE ION TRANSPORTER (EUROFUNG)"/>
    <property type="match status" value="1"/>
</dbReference>
<evidence type="ECO:0000256" key="1">
    <source>
        <dbReference type="ARBA" id="ARBA00004651"/>
    </source>
</evidence>
<name>A0A420G553_9SPHI</name>
<comment type="subcellular location">
    <subcellularLocation>
        <location evidence="1">Cell membrane</location>
        <topology evidence="1">Multi-pass membrane protein</topology>
    </subcellularLocation>
</comment>
<dbReference type="Proteomes" id="UP000286402">
    <property type="component" value="Unassembled WGS sequence"/>
</dbReference>
<evidence type="ECO:0000256" key="4">
    <source>
        <dbReference type="ARBA" id="ARBA00022692"/>
    </source>
</evidence>
<dbReference type="GO" id="GO:0015109">
    <property type="term" value="F:chromate transmembrane transporter activity"/>
    <property type="evidence" value="ECO:0007669"/>
    <property type="project" value="InterPro"/>
</dbReference>
<protein>
    <recommendedName>
        <fullName evidence="9">Chromate transporter</fullName>
    </recommendedName>
</protein>
<evidence type="ECO:0000313" key="7">
    <source>
        <dbReference type="EMBL" id="RKF40283.1"/>
    </source>
</evidence>
<keyword evidence="4" id="KW-0812">Transmembrane</keyword>
<proteinExistence type="inferred from homology"/>
<reference evidence="7 8" key="1">
    <citation type="submission" date="2016-07" db="EMBL/GenBank/DDBJ databases">
        <title>Genome analysis of Sphingobacterium siyangense T12B17.</title>
        <authorList>
            <person name="Xu D."/>
            <person name="Su Y."/>
            <person name="Zheng S."/>
        </authorList>
    </citation>
    <scope>NUCLEOTIDE SEQUENCE [LARGE SCALE GENOMIC DNA]</scope>
    <source>
        <strain evidence="7 8">T12B17</strain>
    </source>
</reference>
<organism evidence="7 8">
    <name type="scientific">Sphingobacterium siyangense</name>
    <dbReference type="NCBI Taxonomy" id="459529"/>
    <lineage>
        <taxon>Bacteria</taxon>
        <taxon>Pseudomonadati</taxon>
        <taxon>Bacteroidota</taxon>
        <taxon>Sphingobacteriia</taxon>
        <taxon>Sphingobacteriales</taxon>
        <taxon>Sphingobacteriaceae</taxon>
        <taxon>Sphingobacterium</taxon>
    </lineage>
</organism>
<keyword evidence="6" id="KW-0472">Membrane</keyword>
<evidence type="ECO:0000313" key="8">
    <source>
        <dbReference type="Proteomes" id="UP000286402"/>
    </source>
</evidence>
<keyword evidence="5" id="KW-1133">Transmembrane helix</keyword>
<sequence length="219" mass="23968">MLIALFSGLKPAVLAIIIFATFRVGQKSLVSTWHYLVALAAFLLSYFAGVPMPWIIVGVIAVGLLLYAILSKTSKIDAIPGPLVVVLAYVGFMAGFNHFHQSYSVAAIGLITTAYFTFLPNFALIFVGAPLIERTQKNTCIQFILSLVTASIVGVIVNLACYLGIGILFPSGVSSWYAIEPMALVWVLFSLFLLFKYKIGMLKLILLSLAYGFLLFLWQ</sequence>
<dbReference type="AlphaFoldDB" id="A0A420G553"/>
<evidence type="ECO:0000256" key="3">
    <source>
        <dbReference type="ARBA" id="ARBA00022475"/>
    </source>
</evidence>
<comment type="caution">
    <text evidence="7">The sequence shown here is derived from an EMBL/GenBank/DDBJ whole genome shotgun (WGS) entry which is preliminary data.</text>
</comment>
<accession>A0A420G553</accession>
<evidence type="ECO:0000256" key="2">
    <source>
        <dbReference type="ARBA" id="ARBA00005262"/>
    </source>
</evidence>
<evidence type="ECO:0008006" key="9">
    <source>
        <dbReference type="Google" id="ProtNLM"/>
    </source>
</evidence>
<dbReference type="Pfam" id="PF02417">
    <property type="entry name" value="Chromate_transp"/>
    <property type="match status" value="1"/>
</dbReference>